<accession>A0A426XEA8</accession>
<protein>
    <submittedName>
        <fullName evidence="2">Uncharacterized protein</fullName>
    </submittedName>
</protein>
<gene>
    <name evidence="2" type="ORF">B296_00049942</name>
</gene>
<evidence type="ECO:0000256" key="1">
    <source>
        <dbReference type="SAM" id="MobiDB-lite"/>
    </source>
</evidence>
<name>A0A426XEA8_ENSVE</name>
<dbReference type="EMBL" id="AMZH03021850">
    <property type="protein sequence ID" value="RRT37814.1"/>
    <property type="molecule type" value="Genomic_DNA"/>
</dbReference>
<dbReference type="Proteomes" id="UP000287651">
    <property type="component" value="Unassembled WGS sequence"/>
</dbReference>
<evidence type="ECO:0000313" key="2">
    <source>
        <dbReference type="EMBL" id="RRT37814.1"/>
    </source>
</evidence>
<organism evidence="2 3">
    <name type="scientific">Ensete ventricosum</name>
    <name type="common">Abyssinian banana</name>
    <name type="synonym">Musa ensete</name>
    <dbReference type="NCBI Taxonomy" id="4639"/>
    <lineage>
        <taxon>Eukaryota</taxon>
        <taxon>Viridiplantae</taxon>
        <taxon>Streptophyta</taxon>
        <taxon>Embryophyta</taxon>
        <taxon>Tracheophyta</taxon>
        <taxon>Spermatophyta</taxon>
        <taxon>Magnoliopsida</taxon>
        <taxon>Liliopsida</taxon>
        <taxon>Zingiberales</taxon>
        <taxon>Musaceae</taxon>
        <taxon>Ensete</taxon>
    </lineage>
</organism>
<feature type="non-terminal residue" evidence="2">
    <location>
        <position position="1"/>
    </location>
</feature>
<dbReference type="AlphaFoldDB" id="A0A426XEA8"/>
<sequence>RREQRCRKSCFAFLALVVDWEREEYRCLLGEPRPRPIVQIQKNHATNLEGGHVSPPRSPFRGMQETNFGDDDDSSSSNKGAVGDGKERKKSTFTVLHPPRSRKGRLLRVLQSKPSSAIDSSLLF</sequence>
<feature type="region of interest" description="Disordered" evidence="1">
    <location>
        <begin position="42"/>
        <end position="108"/>
    </location>
</feature>
<evidence type="ECO:0000313" key="3">
    <source>
        <dbReference type="Proteomes" id="UP000287651"/>
    </source>
</evidence>
<comment type="caution">
    <text evidence="2">The sequence shown here is derived from an EMBL/GenBank/DDBJ whole genome shotgun (WGS) entry which is preliminary data.</text>
</comment>
<reference evidence="2 3" key="1">
    <citation type="journal article" date="2014" name="Agronomy (Basel)">
        <title>A Draft Genome Sequence for Ensete ventricosum, the Drought-Tolerant Tree Against Hunger.</title>
        <authorList>
            <person name="Harrison J."/>
            <person name="Moore K.A."/>
            <person name="Paszkiewicz K."/>
            <person name="Jones T."/>
            <person name="Grant M."/>
            <person name="Ambacheew D."/>
            <person name="Muzemil S."/>
            <person name="Studholme D.J."/>
        </authorList>
    </citation>
    <scope>NUCLEOTIDE SEQUENCE [LARGE SCALE GENOMIC DNA]</scope>
</reference>
<proteinExistence type="predicted"/>